<dbReference type="RefSeq" id="WP_307305250.1">
    <property type="nucleotide sequence ID" value="NZ_JAUSRE010000004.1"/>
</dbReference>
<organism evidence="3 4">
    <name type="scientific">Pseudarthrobacter enclensis</name>
    <dbReference type="NCBI Taxonomy" id="993070"/>
    <lineage>
        <taxon>Bacteria</taxon>
        <taxon>Bacillati</taxon>
        <taxon>Actinomycetota</taxon>
        <taxon>Actinomycetes</taxon>
        <taxon>Micrococcales</taxon>
        <taxon>Micrococcaceae</taxon>
        <taxon>Pseudarthrobacter</taxon>
    </lineage>
</organism>
<proteinExistence type="inferred from homology"/>
<dbReference type="PANTHER" id="PTHR18964:SF173">
    <property type="entry name" value="GLUCOKINASE"/>
    <property type="match status" value="1"/>
</dbReference>
<evidence type="ECO:0000256" key="1">
    <source>
        <dbReference type="ARBA" id="ARBA00006479"/>
    </source>
</evidence>
<dbReference type="SUPFAM" id="SSF53067">
    <property type="entry name" value="Actin-like ATPase domain"/>
    <property type="match status" value="1"/>
</dbReference>
<protein>
    <submittedName>
        <fullName evidence="3">NBD/HSP70 family sugar kinase</fullName>
    </submittedName>
</protein>
<dbReference type="InterPro" id="IPR000600">
    <property type="entry name" value="ROK"/>
</dbReference>
<name>A0ABT9RR42_9MICC</name>
<dbReference type="InterPro" id="IPR043129">
    <property type="entry name" value="ATPase_NBD"/>
</dbReference>
<dbReference type="GO" id="GO:0016301">
    <property type="term" value="F:kinase activity"/>
    <property type="evidence" value="ECO:0007669"/>
    <property type="project" value="UniProtKB-KW"/>
</dbReference>
<dbReference type="Pfam" id="PF00480">
    <property type="entry name" value="ROK"/>
    <property type="match status" value="1"/>
</dbReference>
<keyword evidence="3" id="KW-0418">Kinase</keyword>
<dbReference type="Proteomes" id="UP001226577">
    <property type="component" value="Unassembled WGS sequence"/>
</dbReference>
<dbReference type="InterPro" id="IPR049874">
    <property type="entry name" value="ROK_cs"/>
</dbReference>
<sequence length="399" mass="41437">MTVERVPAGLVGATSHGHLLELIRAADGLSRQQLLSTTGMSRATLYERLDTLTRRGYIYEAEPLDSTGGRPSRKIRFEDRGRVVLAITLGQTHGTVSIADTAGRQLRSFTKTLDVSDPAESVLGPLIREGQALLAQGKNETLLGIGVSLPAPVEAGTGHVRHPTTLPGWAADSVVAAVNASWDLPLVVENDARAAGLGERRSDAETVVYVKVGTGIGCGIVVEGSILRGAHGAAGDIGHIRMTPDGPLCRCGRRGCLAAYSSGRALSEKLSARGFKNMAAIRAAAGAGDPAVLGALESAAEVLGSALAATVTTLNPDRLVLGGEVGSMDFFAQQVGERVLADVVDRIGEGLVVETGHQEDVAACSGLATLVMRKIFAPGAVDQVFSEEAVRTASGNPRR</sequence>
<dbReference type="Gene3D" id="3.30.420.40">
    <property type="match status" value="2"/>
</dbReference>
<dbReference type="Gene3D" id="1.10.10.10">
    <property type="entry name" value="Winged helix-like DNA-binding domain superfamily/Winged helix DNA-binding domain"/>
    <property type="match status" value="1"/>
</dbReference>
<dbReference type="PROSITE" id="PS01125">
    <property type="entry name" value="ROK"/>
    <property type="match status" value="1"/>
</dbReference>
<dbReference type="PANTHER" id="PTHR18964">
    <property type="entry name" value="ROK (REPRESSOR, ORF, KINASE) FAMILY"/>
    <property type="match status" value="1"/>
</dbReference>
<comment type="caution">
    <text evidence="3">The sequence shown here is derived from an EMBL/GenBank/DDBJ whole genome shotgun (WGS) entry which is preliminary data.</text>
</comment>
<dbReference type="SUPFAM" id="SSF46785">
    <property type="entry name" value="Winged helix' DNA-binding domain"/>
    <property type="match status" value="1"/>
</dbReference>
<evidence type="ECO:0000313" key="3">
    <source>
        <dbReference type="EMBL" id="MDP9887532.1"/>
    </source>
</evidence>
<dbReference type="InterPro" id="IPR036390">
    <property type="entry name" value="WH_DNA-bd_sf"/>
</dbReference>
<evidence type="ECO:0000313" key="4">
    <source>
        <dbReference type="Proteomes" id="UP001226577"/>
    </source>
</evidence>
<feature type="domain" description="HTH iclR-type" evidence="2">
    <location>
        <begin position="19"/>
        <end position="59"/>
    </location>
</feature>
<dbReference type="Pfam" id="PF09339">
    <property type="entry name" value="HTH_IclR"/>
    <property type="match status" value="1"/>
</dbReference>
<keyword evidence="4" id="KW-1185">Reference proteome</keyword>
<gene>
    <name evidence="3" type="ORF">J2X98_001107</name>
</gene>
<keyword evidence="3" id="KW-0808">Transferase</keyword>
<evidence type="ECO:0000259" key="2">
    <source>
        <dbReference type="Pfam" id="PF09339"/>
    </source>
</evidence>
<dbReference type="InterPro" id="IPR005471">
    <property type="entry name" value="Tscrpt_reg_IclR_N"/>
</dbReference>
<comment type="similarity">
    <text evidence="1">Belongs to the ROK (NagC/XylR) family.</text>
</comment>
<accession>A0ABT9RR42</accession>
<dbReference type="EMBL" id="JAUSRE010000004">
    <property type="protein sequence ID" value="MDP9887532.1"/>
    <property type="molecule type" value="Genomic_DNA"/>
</dbReference>
<dbReference type="InterPro" id="IPR036388">
    <property type="entry name" value="WH-like_DNA-bd_sf"/>
</dbReference>
<reference evidence="3 4" key="1">
    <citation type="submission" date="2023-07" db="EMBL/GenBank/DDBJ databases">
        <title>Sorghum-associated microbial communities from plants grown in Nebraska, USA.</title>
        <authorList>
            <person name="Schachtman D."/>
        </authorList>
    </citation>
    <scope>NUCLEOTIDE SEQUENCE [LARGE SCALE GENOMIC DNA]</scope>
    <source>
        <strain evidence="3 4">CC222</strain>
    </source>
</reference>